<comment type="caution">
    <text evidence="1">The sequence shown here is derived from an EMBL/GenBank/DDBJ whole genome shotgun (WGS) entry which is preliminary data.</text>
</comment>
<dbReference type="Proteomes" id="UP000284022">
    <property type="component" value="Unassembled WGS sequence"/>
</dbReference>
<organism evidence="1 2">
    <name type="scientific">Bacteroides uniformis</name>
    <dbReference type="NCBI Taxonomy" id="820"/>
    <lineage>
        <taxon>Bacteria</taxon>
        <taxon>Pseudomonadati</taxon>
        <taxon>Bacteroidota</taxon>
        <taxon>Bacteroidia</taxon>
        <taxon>Bacteroidales</taxon>
        <taxon>Bacteroidaceae</taxon>
        <taxon>Bacteroides</taxon>
    </lineage>
</organism>
<gene>
    <name evidence="1" type="ORF">DWW83_18095</name>
</gene>
<dbReference type="Pfam" id="PF20217">
    <property type="entry name" value="DUF6577"/>
    <property type="match status" value="1"/>
</dbReference>
<sequence>MSNETTSAILSFAEKHHDFNIEDLSESLCKSMDINRSSLLWHLFKLVNSNVLIRTGRGMYAKVTKPIFSPQPADDIIEVFNLLQSNFPFAKFCIYQGEIISPLQHHLSSNRIIYVETERDSAETIFDFLKGEGRPVFLRPGKDIVYRYVDMDSRTIFVKNLVSEAPLQEVSGIPMPTLEKLMVDILRDSDFFYLQGSESEHIIENAFRMYSVNRSRLFRYSNRRKVKDELLSILNNLNLQ</sequence>
<evidence type="ECO:0000313" key="1">
    <source>
        <dbReference type="EMBL" id="RGU36182.1"/>
    </source>
</evidence>
<dbReference type="EMBL" id="QRXV01000022">
    <property type="protein sequence ID" value="RGU36182.1"/>
    <property type="molecule type" value="Genomic_DNA"/>
</dbReference>
<name>A0A412SEV1_BACUN</name>
<protein>
    <submittedName>
        <fullName evidence="1">Uncharacterized protein</fullName>
    </submittedName>
</protein>
<proteinExistence type="predicted"/>
<dbReference type="AlphaFoldDB" id="A0A412SEV1"/>
<accession>A0A412SEV1</accession>
<reference evidence="1 2" key="1">
    <citation type="submission" date="2018-08" db="EMBL/GenBank/DDBJ databases">
        <title>A genome reference for cultivated species of the human gut microbiota.</title>
        <authorList>
            <person name="Zou Y."/>
            <person name="Xue W."/>
            <person name="Luo G."/>
        </authorList>
    </citation>
    <scope>NUCLEOTIDE SEQUENCE [LARGE SCALE GENOMIC DNA]</scope>
    <source>
        <strain evidence="1 2">AF17-20</strain>
    </source>
</reference>
<dbReference type="InterPro" id="IPR046484">
    <property type="entry name" value="DUF6577"/>
</dbReference>
<dbReference type="RefSeq" id="WP_117707132.1">
    <property type="nucleotide sequence ID" value="NZ_JAQPYY010000054.1"/>
</dbReference>
<evidence type="ECO:0000313" key="2">
    <source>
        <dbReference type="Proteomes" id="UP000284022"/>
    </source>
</evidence>